<dbReference type="FunFam" id="3.30.70.270:FF:000001">
    <property type="entry name" value="Diguanylate cyclase domain protein"/>
    <property type="match status" value="1"/>
</dbReference>
<evidence type="ECO:0000259" key="2">
    <source>
        <dbReference type="PROSITE" id="PS50887"/>
    </source>
</evidence>
<dbReference type="AlphaFoldDB" id="A0A4R7I483"/>
<dbReference type="SMART" id="SM00267">
    <property type="entry name" value="GGDEF"/>
    <property type="match status" value="1"/>
</dbReference>
<dbReference type="InterPro" id="IPR050469">
    <property type="entry name" value="Diguanylate_Cyclase"/>
</dbReference>
<evidence type="ECO:0000313" key="3">
    <source>
        <dbReference type="EMBL" id="TDT17769.1"/>
    </source>
</evidence>
<gene>
    <name evidence="3" type="ORF">BDK89_3382</name>
</gene>
<dbReference type="EMBL" id="SOAU01000001">
    <property type="protein sequence ID" value="TDT17769.1"/>
    <property type="molecule type" value="Genomic_DNA"/>
</dbReference>
<evidence type="ECO:0000313" key="4">
    <source>
        <dbReference type="Proteomes" id="UP000294558"/>
    </source>
</evidence>
<dbReference type="InterPro" id="IPR029787">
    <property type="entry name" value="Nucleotide_cyclase"/>
</dbReference>
<dbReference type="Gene3D" id="3.30.70.270">
    <property type="match status" value="1"/>
</dbReference>
<accession>A0A4R7I483</accession>
<dbReference type="SUPFAM" id="SSF55073">
    <property type="entry name" value="Nucleotide cyclase"/>
    <property type="match status" value="1"/>
</dbReference>
<feature type="domain" description="GGDEF" evidence="2">
    <location>
        <begin position="196"/>
        <end position="327"/>
    </location>
</feature>
<dbReference type="CDD" id="cd01949">
    <property type="entry name" value="GGDEF"/>
    <property type="match status" value="1"/>
</dbReference>
<sequence>MFRTALIATALAVVATPSTVAAGAEDDAVRELADAAAELVAEEQTLVATAATDPTASTARLRVVDGTGSMVLEQFDELGVQLTAASRAVLSPLPAQGQGFAPPSQVYDAALDDLMRISATPAAALPTETGSNGPALGLLAVAAMSLLVLGAAALANSLRRRESDDELAAMAWSDGLTGLANRRRLDHDIASHDIDDPVAVIMVDVDNFKSVNDRFGHQEGDEILRRVASMLSAHVRYDDVVYRYGGEEFCIMLPGATEDDARGVADRVLEAARTIVLPDQTNLTISVGVARTDDVEATDVATTVETADKALIAAKTAGRDRIVDATSIELSPA</sequence>
<proteinExistence type="predicted"/>
<dbReference type="Pfam" id="PF00990">
    <property type="entry name" value="GGDEF"/>
    <property type="match status" value="1"/>
</dbReference>
<reference evidence="3 4" key="1">
    <citation type="submission" date="2019-03" db="EMBL/GenBank/DDBJ databases">
        <title>Sequencing the genomes of 1000 actinobacteria strains.</title>
        <authorList>
            <person name="Klenk H.-P."/>
        </authorList>
    </citation>
    <scope>NUCLEOTIDE SEQUENCE [LARGE SCALE GENOMIC DNA]</scope>
    <source>
        <strain evidence="3 4">DSM 18936</strain>
    </source>
</reference>
<comment type="caution">
    <text evidence="3">The sequence shown here is derived from an EMBL/GenBank/DDBJ whole genome shotgun (WGS) entry which is preliminary data.</text>
</comment>
<dbReference type="RefSeq" id="WP_243839258.1">
    <property type="nucleotide sequence ID" value="NZ_SOAU01000001.1"/>
</dbReference>
<dbReference type="InterPro" id="IPR000160">
    <property type="entry name" value="GGDEF_dom"/>
</dbReference>
<dbReference type="Proteomes" id="UP000294558">
    <property type="component" value="Unassembled WGS sequence"/>
</dbReference>
<feature type="chain" id="PRO_5038765467" evidence="1">
    <location>
        <begin position="22"/>
        <end position="333"/>
    </location>
</feature>
<dbReference type="NCBIfam" id="TIGR00254">
    <property type="entry name" value="GGDEF"/>
    <property type="match status" value="1"/>
</dbReference>
<feature type="signal peptide" evidence="1">
    <location>
        <begin position="1"/>
        <end position="21"/>
    </location>
</feature>
<name>A0A4R7I483_9ACTN</name>
<keyword evidence="4" id="KW-1185">Reference proteome</keyword>
<dbReference type="GO" id="GO:0052621">
    <property type="term" value="F:diguanylate cyclase activity"/>
    <property type="evidence" value="ECO:0007669"/>
    <property type="project" value="TreeGrafter"/>
</dbReference>
<dbReference type="InterPro" id="IPR043128">
    <property type="entry name" value="Rev_trsase/Diguanyl_cyclase"/>
</dbReference>
<dbReference type="PROSITE" id="PS50887">
    <property type="entry name" value="GGDEF"/>
    <property type="match status" value="1"/>
</dbReference>
<organism evidence="3 4">
    <name type="scientific">Ilumatobacter fluminis</name>
    <dbReference type="NCBI Taxonomy" id="467091"/>
    <lineage>
        <taxon>Bacteria</taxon>
        <taxon>Bacillati</taxon>
        <taxon>Actinomycetota</taxon>
        <taxon>Acidimicrobiia</taxon>
        <taxon>Acidimicrobiales</taxon>
        <taxon>Ilumatobacteraceae</taxon>
        <taxon>Ilumatobacter</taxon>
    </lineage>
</organism>
<evidence type="ECO:0000256" key="1">
    <source>
        <dbReference type="SAM" id="SignalP"/>
    </source>
</evidence>
<dbReference type="PANTHER" id="PTHR45138">
    <property type="entry name" value="REGULATORY COMPONENTS OF SENSORY TRANSDUCTION SYSTEM"/>
    <property type="match status" value="1"/>
</dbReference>
<dbReference type="PANTHER" id="PTHR45138:SF9">
    <property type="entry name" value="DIGUANYLATE CYCLASE DGCM-RELATED"/>
    <property type="match status" value="1"/>
</dbReference>
<protein>
    <submittedName>
        <fullName evidence="3">Diguanylate cyclase (GGDEF)-like protein</fullName>
    </submittedName>
</protein>
<keyword evidence="1" id="KW-0732">Signal</keyword>